<gene>
    <name evidence="1" type="ORF">ACERK3_00055</name>
</gene>
<comment type="caution">
    <text evidence="1">The sequence shown here is derived from an EMBL/GenBank/DDBJ whole genome shotgun (WGS) entry which is preliminary data.</text>
</comment>
<dbReference type="RefSeq" id="WP_425343603.1">
    <property type="nucleotide sequence ID" value="NZ_JBGUBD010000001.1"/>
</dbReference>
<accession>A0ABV4U1D2</accession>
<keyword evidence="2" id="KW-1185">Reference proteome</keyword>
<evidence type="ECO:0000313" key="1">
    <source>
        <dbReference type="EMBL" id="MFA9476673.1"/>
    </source>
</evidence>
<sequence>MAIYLDDEPTALTGDDLASVLVSARKQVQPDGRVVVEIQVDGEAVAASELDKFASLPVADREVRLYSADPKTLGRQTLEQVRPRLAEVKQIQEQAAEHLQQDQGTEAMTNVRDMIEIWLQAQQAVLHTAVLLEVDLNELEVDGRPFQEITNELLEKLQEVKTLLQNQDSVGLADTLQYEWPALADQWDRLLASLIARF</sequence>
<organism evidence="1 2">
    <name type="scientific">Natronomicrosphaera hydrolytica</name>
    <dbReference type="NCBI Taxonomy" id="3242702"/>
    <lineage>
        <taxon>Bacteria</taxon>
        <taxon>Pseudomonadati</taxon>
        <taxon>Planctomycetota</taxon>
        <taxon>Phycisphaerae</taxon>
        <taxon>Phycisphaerales</taxon>
        <taxon>Phycisphaeraceae</taxon>
        <taxon>Natronomicrosphaera</taxon>
    </lineage>
</organism>
<proteinExistence type="predicted"/>
<dbReference type="EMBL" id="JBGUBD010000001">
    <property type="protein sequence ID" value="MFA9476673.1"/>
    <property type="molecule type" value="Genomic_DNA"/>
</dbReference>
<protein>
    <recommendedName>
        <fullName evidence="3">Halobacterial output domain-containing protein</fullName>
    </recommendedName>
</protein>
<evidence type="ECO:0008006" key="3">
    <source>
        <dbReference type="Google" id="ProtNLM"/>
    </source>
</evidence>
<name>A0ABV4U1D2_9BACT</name>
<reference evidence="1 2" key="1">
    <citation type="submission" date="2024-08" db="EMBL/GenBank/DDBJ databases">
        <title>Whole-genome sequencing of halo(alkali)philic microorganisms from hypersaline lakes.</title>
        <authorList>
            <person name="Sorokin D.Y."/>
            <person name="Merkel A.Y."/>
            <person name="Messina E."/>
            <person name="Yakimov M."/>
        </authorList>
    </citation>
    <scope>NUCLEOTIDE SEQUENCE [LARGE SCALE GENOMIC DNA]</scope>
    <source>
        <strain evidence="1 2">AB-hyl4</strain>
    </source>
</reference>
<dbReference type="Proteomes" id="UP001575105">
    <property type="component" value="Unassembled WGS sequence"/>
</dbReference>
<evidence type="ECO:0000313" key="2">
    <source>
        <dbReference type="Proteomes" id="UP001575105"/>
    </source>
</evidence>